<proteinExistence type="predicted"/>
<gene>
    <name evidence="2" type="ORF">R5R35_011238</name>
</gene>
<dbReference type="InterPro" id="IPR029000">
    <property type="entry name" value="Cyclophilin-like_dom_sf"/>
</dbReference>
<dbReference type="EMBL" id="JAZDUA010000050">
    <property type="protein sequence ID" value="KAK7870851.1"/>
    <property type="molecule type" value="Genomic_DNA"/>
</dbReference>
<evidence type="ECO:0000313" key="2">
    <source>
        <dbReference type="EMBL" id="KAK7870851.1"/>
    </source>
</evidence>
<dbReference type="Gene3D" id="2.40.100.10">
    <property type="entry name" value="Cyclophilin-like"/>
    <property type="match status" value="1"/>
</dbReference>
<dbReference type="AlphaFoldDB" id="A0AAN9VY31"/>
<sequence>MDFRVGELPIGSMMFELFTELAPMMCRNFMLLCTGEGLPNEKGEKFCYKGTRIHRIVKDGWIQCGGLC</sequence>
<accession>A0AAN9VY31</accession>
<evidence type="ECO:0000259" key="1">
    <source>
        <dbReference type="PROSITE" id="PS50072"/>
    </source>
</evidence>
<dbReference type="GO" id="GO:0005737">
    <property type="term" value="C:cytoplasm"/>
    <property type="evidence" value="ECO:0007669"/>
    <property type="project" value="TreeGrafter"/>
</dbReference>
<keyword evidence="3" id="KW-1185">Reference proteome</keyword>
<evidence type="ECO:0000313" key="3">
    <source>
        <dbReference type="Proteomes" id="UP001378592"/>
    </source>
</evidence>
<reference evidence="2 3" key="1">
    <citation type="submission" date="2024-03" db="EMBL/GenBank/DDBJ databases">
        <title>The genome assembly and annotation of the cricket Gryllus longicercus Weissman &amp; Gray.</title>
        <authorList>
            <person name="Szrajer S."/>
            <person name="Gray D."/>
            <person name="Ylla G."/>
        </authorList>
    </citation>
    <scope>NUCLEOTIDE SEQUENCE [LARGE SCALE GENOMIC DNA]</scope>
    <source>
        <strain evidence="2">DAG 2021-001</strain>
        <tissue evidence="2">Whole body minus gut</tissue>
    </source>
</reference>
<feature type="domain" description="PPIase cyclophilin-type" evidence="1">
    <location>
        <begin position="1"/>
        <end position="68"/>
    </location>
</feature>
<dbReference type="InterPro" id="IPR002130">
    <property type="entry name" value="Cyclophilin-type_PPIase_dom"/>
</dbReference>
<organism evidence="2 3">
    <name type="scientific">Gryllus longicercus</name>
    <dbReference type="NCBI Taxonomy" id="2509291"/>
    <lineage>
        <taxon>Eukaryota</taxon>
        <taxon>Metazoa</taxon>
        <taxon>Ecdysozoa</taxon>
        <taxon>Arthropoda</taxon>
        <taxon>Hexapoda</taxon>
        <taxon>Insecta</taxon>
        <taxon>Pterygota</taxon>
        <taxon>Neoptera</taxon>
        <taxon>Polyneoptera</taxon>
        <taxon>Orthoptera</taxon>
        <taxon>Ensifera</taxon>
        <taxon>Gryllidea</taxon>
        <taxon>Grylloidea</taxon>
        <taxon>Gryllidae</taxon>
        <taxon>Gryllinae</taxon>
        <taxon>Gryllus</taxon>
    </lineage>
</organism>
<dbReference type="SUPFAM" id="SSF50891">
    <property type="entry name" value="Cyclophilin-like"/>
    <property type="match status" value="1"/>
</dbReference>
<dbReference type="PROSITE" id="PS50072">
    <property type="entry name" value="CSA_PPIASE_2"/>
    <property type="match status" value="1"/>
</dbReference>
<dbReference type="PANTHER" id="PTHR11071:SF561">
    <property type="entry name" value="PEPTIDYL-PROLYL CIS-TRANS ISOMERASE D-RELATED"/>
    <property type="match status" value="1"/>
</dbReference>
<name>A0AAN9VY31_9ORTH</name>
<dbReference type="PANTHER" id="PTHR11071">
    <property type="entry name" value="PEPTIDYL-PROLYL CIS-TRANS ISOMERASE"/>
    <property type="match status" value="1"/>
</dbReference>
<dbReference type="Proteomes" id="UP001378592">
    <property type="component" value="Unassembled WGS sequence"/>
</dbReference>
<dbReference type="Pfam" id="PF00160">
    <property type="entry name" value="Pro_isomerase"/>
    <property type="match status" value="1"/>
</dbReference>
<protein>
    <recommendedName>
        <fullName evidence="1">PPIase cyclophilin-type domain-containing protein</fullName>
    </recommendedName>
</protein>
<dbReference type="GO" id="GO:0003755">
    <property type="term" value="F:peptidyl-prolyl cis-trans isomerase activity"/>
    <property type="evidence" value="ECO:0007669"/>
    <property type="project" value="InterPro"/>
</dbReference>
<comment type="caution">
    <text evidence="2">The sequence shown here is derived from an EMBL/GenBank/DDBJ whole genome shotgun (WGS) entry which is preliminary data.</text>
</comment>